<dbReference type="InterPro" id="IPR052193">
    <property type="entry name" value="Peptidase_C59"/>
</dbReference>
<evidence type="ECO:0000256" key="4">
    <source>
        <dbReference type="ARBA" id="ARBA00023098"/>
    </source>
</evidence>
<dbReference type="Proteomes" id="UP000199512">
    <property type="component" value="Unassembled WGS sequence"/>
</dbReference>
<comment type="pathway">
    <text evidence="1">Lipid metabolism; bile acid biosynthesis.</text>
</comment>
<dbReference type="InterPro" id="IPR047711">
    <property type="entry name" value="CBAH"/>
</dbReference>
<evidence type="ECO:0000256" key="6">
    <source>
        <dbReference type="ARBA" id="ARBA00044804"/>
    </source>
</evidence>
<gene>
    <name evidence="11" type="ORF">SAMN05216454_101264</name>
</gene>
<reference evidence="11 12" key="1">
    <citation type="submission" date="2016-10" db="EMBL/GenBank/DDBJ databases">
        <authorList>
            <person name="de Groot N.N."/>
        </authorList>
    </citation>
    <scope>NUCLEOTIDE SEQUENCE [LARGE SCALE GENOMIC DNA]</scope>
    <source>
        <strain evidence="11 12">Calf135</strain>
    </source>
</reference>
<comment type="catalytic activity">
    <reaction evidence="9">
        <text>taurodeoxycholate + H2O = deoxycholate + taurine</text>
        <dbReference type="Rhea" id="RHEA:47556"/>
        <dbReference type="ChEBI" id="CHEBI:15377"/>
        <dbReference type="ChEBI" id="CHEBI:23614"/>
        <dbReference type="ChEBI" id="CHEBI:36261"/>
        <dbReference type="ChEBI" id="CHEBI:507393"/>
    </reaction>
    <physiologicalReaction direction="left-to-right" evidence="9">
        <dbReference type="Rhea" id="RHEA:47557"/>
    </physiologicalReaction>
</comment>
<evidence type="ECO:0000256" key="9">
    <source>
        <dbReference type="ARBA" id="ARBA00048897"/>
    </source>
</evidence>
<dbReference type="PANTHER" id="PTHR35527:SF2">
    <property type="entry name" value="HYDROLASE"/>
    <property type="match status" value="1"/>
</dbReference>
<evidence type="ECO:0000256" key="7">
    <source>
        <dbReference type="ARBA" id="ARBA00044806"/>
    </source>
</evidence>
<dbReference type="AlphaFoldDB" id="A0A1H8EXQ4"/>
<dbReference type="RefSeq" id="WP_091973642.1">
    <property type="nucleotide sequence ID" value="NZ_FODF01000001.1"/>
</dbReference>
<comment type="catalytic activity">
    <reaction evidence="8">
        <text>cholate + taurine = taurocholate + H2O</text>
        <dbReference type="Rhea" id="RHEA:47108"/>
        <dbReference type="ChEBI" id="CHEBI:15377"/>
        <dbReference type="ChEBI" id="CHEBI:29747"/>
        <dbReference type="ChEBI" id="CHEBI:36257"/>
        <dbReference type="ChEBI" id="CHEBI:507393"/>
    </reaction>
    <physiologicalReaction direction="right-to-left" evidence="8">
        <dbReference type="Rhea" id="RHEA:47110"/>
    </physiologicalReaction>
</comment>
<dbReference type="InterPro" id="IPR029055">
    <property type="entry name" value="Ntn_hydrolases_N"/>
</dbReference>
<organism evidence="11 12">
    <name type="scientific">Peptostreptococcus russellii</name>
    <dbReference type="NCBI Taxonomy" id="215200"/>
    <lineage>
        <taxon>Bacteria</taxon>
        <taxon>Bacillati</taxon>
        <taxon>Bacillota</taxon>
        <taxon>Clostridia</taxon>
        <taxon>Peptostreptococcales</taxon>
        <taxon>Peptostreptococcaceae</taxon>
        <taxon>Peptostreptococcus</taxon>
    </lineage>
</organism>
<evidence type="ECO:0000256" key="8">
    <source>
        <dbReference type="ARBA" id="ARBA00047285"/>
    </source>
</evidence>
<dbReference type="CDD" id="cd00542">
    <property type="entry name" value="Ntn_PVA"/>
    <property type="match status" value="1"/>
</dbReference>
<accession>A0A1H8EXQ4</accession>
<dbReference type="PANTHER" id="PTHR35527">
    <property type="entry name" value="CHOLOYLGLYCINE HYDROLASE"/>
    <property type="match status" value="1"/>
</dbReference>
<keyword evidence="3 11" id="KW-0378">Hydrolase</keyword>
<dbReference type="EMBL" id="FODF01000001">
    <property type="protein sequence ID" value="SEN23528.1"/>
    <property type="molecule type" value="Genomic_DNA"/>
</dbReference>
<dbReference type="EC" id="3.5.1.24" evidence="5"/>
<dbReference type="SUPFAM" id="SSF56235">
    <property type="entry name" value="N-terminal nucleophile aminohydrolases (Ntn hydrolases)"/>
    <property type="match status" value="1"/>
</dbReference>
<proteinExistence type="inferred from homology"/>
<dbReference type="NCBIfam" id="NF038245">
    <property type="entry name" value="bile_salt_hydro"/>
    <property type="match status" value="1"/>
</dbReference>
<evidence type="ECO:0000313" key="12">
    <source>
        <dbReference type="Proteomes" id="UP000199512"/>
    </source>
</evidence>
<protein>
    <recommendedName>
        <fullName evidence="5">choloylglycine hydrolase</fullName>
        <ecNumber evidence="5">3.5.1.24</ecNumber>
    </recommendedName>
    <alternativeName>
        <fullName evidence="6">Bile salt hydrolase</fullName>
    </alternativeName>
    <alternativeName>
        <fullName evidence="7">Choloylglycine hydrolase</fullName>
    </alternativeName>
</protein>
<evidence type="ECO:0000256" key="2">
    <source>
        <dbReference type="ARBA" id="ARBA00006625"/>
    </source>
</evidence>
<comment type="similarity">
    <text evidence="2">Belongs to the peptidase C59 family.</text>
</comment>
<evidence type="ECO:0000313" key="11">
    <source>
        <dbReference type="EMBL" id="SEN23528.1"/>
    </source>
</evidence>
<evidence type="ECO:0000256" key="3">
    <source>
        <dbReference type="ARBA" id="ARBA00022801"/>
    </source>
</evidence>
<name>A0A1H8EXQ4_9FIRM</name>
<dbReference type="InterPro" id="IPR029132">
    <property type="entry name" value="CBAH/NAAA_C"/>
</dbReference>
<dbReference type="Pfam" id="PF02275">
    <property type="entry name" value="CBAH"/>
    <property type="match status" value="1"/>
</dbReference>
<evidence type="ECO:0000256" key="5">
    <source>
        <dbReference type="ARBA" id="ARBA00044769"/>
    </source>
</evidence>
<sequence length="323" mass="36943">MCTFFTYKKDDFFVGRNMDIEYSFGERVVISPRKYPWKWKMQKKSLSSYAIMGMANITDNFPLYAEAVNEYGLCMASLNFPKSAKYFEAKDNKVNLAPYELIPYILTKFKTVEEARSTVENINIIDIRFRDDMPLAPLHFVLADSKDCIVIEQDEQGLHIYDNDIGVLTNNPSFPAHRVNLENYMNLSPRNPKSCYSDKIVPNSYGQGMGAVGLPGDSSPMSRFVRTVYNKYVSLNSPSKRAVTEVFKILDQVSMIRGSVITESNLYDITSYSCCIDASKGIYYFKTYDNLKVYAIDMHRENLNSHILLDFPLPDETGISDLN</sequence>
<dbReference type="Gene3D" id="3.60.60.10">
    <property type="entry name" value="Penicillin V Acylase, Chain A"/>
    <property type="match status" value="1"/>
</dbReference>
<dbReference type="GO" id="GO:0006629">
    <property type="term" value="P:lipid metabolic process"/>
    <property type="evidence" value="ECO:0007669"/>
    <property type="project" value="UniProtKB-KW"/>
</dbReference>
<evidence type="ECO:0000256" key="1">
    <source>
        <dbReference type="ARBA" id="ARBA00004860"/>
    </source>
</evidence>
<feature type="domain" description="Choloylglycine hydrolase/NAAA C-terminal" evidence="10">
    <location>
        <begin position="2"/>
        <end position="306"/>
    </location>
</feature>
<keyword evidence="12" id="KW-1185">Reference proteome</keyword>
<keyword evidence="4" id="KW-0443">Lipid metabolism</keyword>
<dbReference type="GO" id="GO:0045302">
    <property type="term" value="F:choloylglycine hydrolase activity"/>
    <property type="evidence" value="ECO:0007669"/>
    <property type="project" value="UniProtKB-EC"/>
</dbReference>
<evidence type="ECO:0000259" key="10">
    <source>
        <dbReference type="Pfam" id="PF02275"/>
    </source>
</evidence>
<dbReference type="OrthoDB" id="9794717at2"/>